<dbReference type="EMBL" id="MK820635">
    <property type="protein sequence ID" value="QCW06893.1"/>
    <property type="molecule type" value="Genomic_DNA"/>
</dbReference>
<proteinExistence type="predicted"/>
<dbReference type="AlphaFoldDB" id="A0A4Y5MV19"/>
<accession>A0A4Y5MV19</accession>
<reference evidence="1" key="1">
    <citation type="submission" date="2019-04" db="EMBL/GenBank/DDBJ databases">
        <authorList>
            <person name="Yu Z."/>
            <person name="Deng C."/>
        </authorList>
    </citation>
    <scope>NUCLEOTIDE SEQUENCE</scope>
</reference>
<geneLocation type="mitochondrion" evidence="1"/>
<name>A0A4Y5MV19_9PEZI</name>
<keyword evidence="1" id="KW-0496">Mitochondrion</keyword>
<organism evidence="1">
    <name type="scientific">Orbilia brochopaga</name>
    <dbReference type="NCBI Taxonomy" id="3140254"/>
    <lineage>
        <taxon>Eukaryota</taxon>
        <taxon>Fungi</taxon>
        <taxon>Dikarya</taxon>
        <taxon>Ascomycota</taxon>
        <taxon>Pezizomycotina</taxon>
        <taxon>Orbiliomycetes</taxon>
        <taxon>Orbiliales</taxon>
        <taxon>Orbiliaceae</taxon>
        <taxon>Orbilia</taxon>
    </lineage>
</organism>
<protein>
    <submittedName>
        <fullName evidence="1">Uncharacterized protein</fullName>
    </submittedName>
</protein>
<gene>
    <name evidence="1" type="primary">orf320</name>
</gene>
<sequence>MPPITYDYELMAKQTEIYNNSLKYPKDNELIKEKNTILKRNFVINYWVPWIEYNEPDEFFEQTKNHILDHIRKYNVLRSCKIYVESDDKKNLPPVFKALWQYWRAHQFIYNDKDDSRWYTDNYAKNSNLLVSELYDNLLVIGINILTKSYVYTKLIKHSYSFQIENNIELDIIIKEFTKEARQKYYPFFDFYDWNCKLWKLNTGTYDYIKDLGSRTSTFYGDPEPKFQLKEPKYYYWSYIFRWPPEKDWTNEPDTWLSIPKYYYKYWGKDTLFNKDYMEIRNEPYRPETSSDNINYNNKLLGKKLSYWYIKYKIDNLKKF</sequence>
<evidence type="ECO:0000313" key="1">
    <source>
        <dbReference type="EMBL" id="QCW06893.1"/>
    </source>
</evidence>